<dbReference type="AlphaFoldDB" id="A0A6B9ZET3"/>
<evidence type="ECO:0000313" key="2">
    <source>
        <dbReference type="Proteomes" id="UP000476411"/>
    </source>
</evidence>
<name>A0A6B9ZET3_9BACT</name>
<dbReference type="EMBL" id="CP048113">
    <property type="protein sequence ID" value="QHS60576.1"/>
    <property type="molecule type" value="Genomic_DNA"/>
</dbReference>
<sequence length="295" mass="34417">MRRLLCLLLILAACKSSTKTEQKEKKDRMSVVTTYVLEGSTNDNVFHREQFHGDIDHIAETARRETHMSDSYVRKDTVLRHYIFREGHLYQVAGRSRRMQPDTMTMRYDTAGRILARVYSDEREMYYANVYAYNHAGRLSKIVHRLFSIVDSTLYRYNTAGDTISANGPVTKKKISIRARGDEMIVQHYMVDEAVMRLGDVETYNGNGLQTSLSHYADGQLFYKVFRKYDKYDNPVSLEYHKADYTAKDSIAGADPSRSYKIAYKYDNEGNWTSKVQTWYDTSKIIITERKITYR</sequence>
<evidence type="ECO:0000313" key="1">
    <source>
        <dbReference type="EMBL" id="QHS60576.1"/>
    </source>
</evidence>
<gene>
    <name evidence="1" type="ORF">GWR21_13530</name>
</gene>
<dbReference type="Proteomes" id="UP000476411">
    <property type="component" value="Chromosome"/>
</dbReference>
<dbReference type="RefSeq" id="WP_162332265.1">
    <property type="nucleotide sequence ID" value="NZ_CP048113.1"/>
</dbReference>
<accession>A0A6B9ZET3</accession>
<evidence type="ECO:0008006" key="3">
    <source>
        <dbReference type="Google" id="ProtNLM"/>
    </source>
</evidence>
<keyword evidence="2" id="KW-1185">Reference proteome</keyword>
<reference evidence="1 2" key="1">
    <citation type="submission" date="2020-01" db="EMBL/GenBank/DDBJ databases">
        <title>Complete genome sequence of Chitinophaga sp. H33E-04 isolated from quinoa roots.</title>
        <authorList>
            <person name="Weon H.-Y."/>
            <person name="Lee S.A."/>
        </authorList>
    </citation>
    <scope>NUCLEOTIDE SEQUENCE [LARGE SCALE GENOMIC DNA]</scope>
    <source>
        <strain evidence="1 2">H33E-04</strain>
    </source>
</reference>
<dbReference type="Gene3D" id="2.180.10.10">
    <property type="entry name" value="RHS repeat-associated core"/>
    <property type="match status" value="1"/>
</dbReference>
<dbReference type="KEGG" id="chih:GWR21_13530"/>
<protein>
    <recommendedName>
        <fullName evidence="3">DUF4595 domain-containing protein</fullName>
    </recommendedName>
</protein>
<proteinExistence type="predicted"/>
<organism evidence="1 2">
    <name type="scientific">Chitinophaga agri</name>
    <dbReference type="NCBI Taxonomy" id="2703787"/>
    <lineage>
        <taxon>Bacteria</taxon>
        <taxon>Pseudomonadati</taxon>
        <taxon>Bacteroidota</taxon>
        <taxon>Chitinophagia</taxon>
        <taxon>Chitinophagales</taxon>
        <taxon>Chitinophagaceae</taxon>
        <taxon>Chitinophaga</taxon>
    </lineage>
</organism>